<keyword evidence="2" id="KW-0812">Transmembrane</keyword>
<protein>
    <submittedName>
        <fullName evidence="3">Uncharacterized protein</fullName>
    </submittedName>
</protein>
<gene>
    <name evidence="3" type="ORF">AVEN_42852_1</name>
</gene>
<feature type="transmembrane region" description="Helical" evidence="2">
    <location>
        <begin position="46"/>
        <end position="65"/>
    </location>
</feature>
<sequence>MVIKSTVGALVRNVYNFFRYCIDTIVYIVIVVTTFFIMVLNAALSVVILLEEIVVFFLILPWIPINRLGDIICYLRKWGLPVKLPIALYIFFVVLFATLSIISLELHYLQVNENLSINFEEFKSNVFTAVKIFVVIHRFLYHLSNESSLRKTCKLLKKRLKFEQNEELDEKDLVEGLDDNLEVEKLRFELDETKEQLESLRMAYARLQRDLEKKAD</sequence>
<evidence type="ECO:0000256" key="1">
    <source>
        <dbReference type="SAM" id="Coils"/>
    </source>
</evidence>
<feature type="transmembrane region" description="Helical" evidence="2">
    <location>
        <begin position="86"/>
        <end position="104"/>
    </location>
</feature>
<name>A0A4Y2AF20_ARAVE</name>
<comment type="caution">
    <text evidence="3">The sequence shown here is derived from an EMBL/GenBank/DDBJ whole genome shotgun (WGS) entry which is preliminary data.</text>
</comment>
<keyword evidence="2" id="KW-0472">Membrane</keyword>
<accession>A0A4Y2AF20</accession>
<feature type="transmembrane region" description="Helical" evidence="2">
    <location>
        <begin position="20"/>
        <end position="40"/>
    </location>
</feature>
<dbReference type="Proteomes" id="UP000499080">
    <property type="component" value="Unassembled WGS sequence"/>
</dbReference>
<keyword evidence="1" id="KW-0175">Coiled coil</keyword>
<keyword evidence="4" id="KW-1185">Reference proteome</keyword>
<proteinExistence type="predicted"/>
<organism evidence="3 4">
    <name type="scientific">Araneus ventricosus</name>
    <name type="common">Orbweaver spider</name>
    <name type="synonym">Epeira ventricosa</name>
    <dbReference type="NCBI Taxonomy" id="182803"/>
    <lineage>
        <taxon>Eukaryota</taxon>
        <taxon>Metazoa</taxon>
        <taxon>Ecdysozoa</taxon>
        <taxon>Arthropoda</taxon>
        <taxon>Chelicerata</taxon>
        <taxon>Arachnida</taxon>
        <taxon>Araneae</taxon>
        <taxon>Araneomorphae</taxon>
        <taxon>Entelegynae</taxon>
        <taxon>Araneoidea</taxon>
        <taxon>Araneidae</taxon>
        <taxon>Araneus</taxon>
    </lineage>
</organism>
<dbReference type="AlphaFoldDB" id="A0A4Y2AF20"/>
<keyword evidence="2" id="KW-1133">Transmembrane helix</keyword>
<dbReference type="EMBL" id="BGPR01000015">
    <property type="protein sequence ID" value="GBL78320.1"/>
    <property type="molecule type" value="Genomic_DNA"/>
</dbReference>
<reference evidence="3 4" key="1">
    <citation type="journal article" date="2019" name="Sci. Rep.">
        <title>Orb-weaving spider Araneus ventricosus genome elucidates the spidroin gene catalogue.</title>
        <authorList>
            <person name="Kono N."/>
            <person name="Nakamura H."/>
            <person name="Ohtoshi R."/>
            <person name="Moran D.A.P."/>
            <person name="Shinohara A."/>
            <person name="Yoshida Y."/>
            <person name="Fujiwara M."/>
            <person name="Mori M."/>
            <person name="Tomita M."/>
            <person name="Arakawa K."/>
        </authorList>
    </citation>
    <scope>NUCLEOTIDE SEQUENCE [LARGE SCALE GENOMIC DNA]</scope>
</reference>
<evidence type="ECO:0000313" key="3">
    <source>
        <dbReference type="EMBL" id="GBL78320.1"/>
    </source>
</evidence>
<feature type="coiled-coil region" evidence="1">
    <location>
        <begin position="183"/>
        <end position="210"/>
    </location>
</feature>
<evidence type="ECO:0000256" key="2">
    <source>
        <dbReference type="SAM" id="Phobius"/>
    </source>
</evidence>
<dbReference type="OrthoDB" id="6432320at2759"/>
<evidence type="ECO:0000313" key="4">
    <source>
        <dbReference type="Proteomes" id="UP000499080"/>
    </source>
</evidence>